<keyword evidence="1" id="KW-0472">Membrane</keyword>
<feature type="transmembrane region" description="Helical" evidence="1">
    <location>
        <begin position="123"/>
        <end position="143"/>
    </location>
</feature>
<dbReference type="KEGG" id="cad:Curi_c11060"/>
<dbReference type="AlphaFoldDB" id="K0AZI2"/>
<feature type="transmembrane region" description="Helical" evidence="1">
    <location>
        <begin position="173"/>
        <end position="192"/>
    </location>
</feature>
<protein>
    <submittedName>
        <fullName evidence="2">Uncharacterized protein</fullName>
    </submittedName>
</protein>
<proteinExistence type="predicted"/>
<evidence type="ECO:0000313" key="3">
    <source>
        <dbReference type="Proteomes" id="UP000006094"/>
    </source>
</evidence>
<dbReference type="Proteomes" id="UP000006094">
    <property type="component" value="Chromosome"/>
</dbReference>
<keyword evidence="3" id="KW-1185">Reference proteome</keyword>
<keyword evidence="1" id="KW-0812">Transmembrane</keyword>
<dbReference type="EMBL" id="CP003326">
    <property type="protein sequence ID" value="AFS78120.1"/>
    <property type="molecule type" value="Genomic_DNA"/>
</dbReference>
<dbReference type="HOGENOM" id="CLU_1068320_0_0_9"/>
<keyword evidence="1" id="KW-1133">Transmembrane helix</keyword>
<organism evidence="2 3">
    <name type="scientific">Gottschalkia acidurici (strain ATCC 7906 / DSM 604 / BCRC 14475 / CIP 104303 / KCTC 5404 / NCIMB 10678 / 9a)</name>
    <name type="common">Clostridium acidurici</name>
    <dbReference type="NCBI Taxonomy" id="1128398"/>
    <lineage>
        <taxon>Bacteria</taxon>
        <taxon>Bacillati</taxon>
        <taxon>Bacillota</taxon>
        <taxon>Tissierellia</taxon>
        <taxon>Tissierellales</taxon>
        <taxon>Gottschalkiaceae</taxon>
        <taxon>Gottschalkia</taxon>
    </lineage>
</organism>
<name>K0AZI2_GOTA9</name>
<feature type="transmembrane region" description="Helical" evidence="1">
    <location>
        <begin position="90"/>
        <end position="111"/>
    </location>
</feature>
<dbReference type="RefSeq" id="WP_014967257.1">
    <property type="nucleotide sequence ID" value="NC_018664.1"/>
</dbReference>
<gene>
    <name evidence="2" type="ordered locus">Curi_c11060</name>
</gene>
<feature type="transmembrane region" description="Helical" evidence="1">
    <location>
        <begin position="29"/>
        <end position="47"/>
    </location>
</feature>
<accession>K0AZI2</accession>
<evidence type="ECO:0000256" key="1">
    <source>
        <dbReference type="SAM" id="Phobius"/>
    </source>
</evidence>
<evidence type="ECO:0000313" key="2">
    <source>
        <dbReference type="EMBL" id="AFS78120.1"/>
    </source>
</evidence>
<feature type="transmembrane region" description="Helical" evidence="1">
    <location>
        <begin position="59"/>
        <end position="75"/>
    </location>
</feature>
<feature type="transmembrane region" description="Helical" evidence="1">
    <location>
        <begin position="230"/>
        <end position="248"/>
    </location>
</feature>
<sequence length="260" mass="30494">MKMAIIPGILFIMELLIFRESTLTKSVKIKKACFAAIRMAFVLYLIMFIDKDMNVKGKVVVQLVYAISEFAVFLANNEKEYSNYKVTNKLYKIFFIRTIMLVILSFIALKLFLGKSLLEIEKLLFIILGTFIVNLFTALYQIGKAEAAKKNESTIKATWNILSRSYDSHNINLLFYLTLTFFFTSFLIYDMHKYIVFFVALNLYARRFKIAIIQTIIITLILIIDISELYYIFAIFSFIIGIIISYQIKRDRKYIEFKKD</sequence>
<reference evidence="2 3" key="1">
    <citation type="journal article" date="2012" name="PLoS ONE">
        <title>The purine-utilizing bacterium Clostridium acidurici 9a: a genome-guided metabolic reconsideration.</title>
        <authorList>
            <person name="Hartwich K."/>
            <person name="Poehlein A."/>
            <person name="Daniel R."/>
        </authorList>
    </citation>
    <scope>NUCLEOTIDE SEQUENCE [LARGE SCALE GENOMIC DNA]</scope>
    <source>
        <strain evidence="3">ATCC 7906 / DSM 604 / BCRC 14475 / CIP 104303 / KCTC 5404 / NCIMB 10678 / 9a</strain>
    </source>
</reference>